<dbReference type="Gene3D" id="3.40.33.10">
    <property type="entry name" value="CAP"/>
    <property type="match status" value="1"/>
</dbReference>
<evidence type="ECO:0000259" key="2">
    <source>
        <dbReference type="SMART" id="SM00198"/>
    </source>
</evidence>
<dbReference type="OrthoDB" id="9794228at2"/>
<dbReference type="PRINTS" id="PR00837">
    <property type="entry name" value="V5TPXLIKE"/>
</dbReference>
<dbReference type="PRINTS" id="PR00838">
    <property type="entry name" value="V5ALLERGEN"/>
</dbReference>
<feature type="chain" id="PRO_5008884457" evidence="1">
    <location>
        <begin position="20"/>
        <end position="178"/>
    </location>
</feature>
<sequence length="178" mass="19444">MTKGSIIAAVAAAFASTLAIQVAAPSAAEARGARSFAETLLVKHNEERARKGLQRLSWSAKLAGEAQGWANHLARTGKMVHANREQRGGAGENLWMGSAGYYSAEEMIDLFLDERRMFKPGTFPNVSTTGKWADVGHYTQIIWPTTEEVGCAVSKGRVNDFLVCRYWPAGNVMGREIR</sequence>
<dbReference type="STRING" id="645517.A6F65_01701"/>
<dbReference type="InterPro" id="IPR002413">
    <property type="entry name" value="V5_allergen-like"/>
</dbReference>
<dbReference type="InterPro" id="IPR018244">
    <property type="entry name" value="Allrgn_V5/Tpx1_CS"/>
</dbReference>
<dbReference type="InterPro" id="IPR035940">
    <property type="entry name" value="CAP_sf"/>
</dbReference>
<dbReference type="Proteomes" id="UP000092698">
    <property type="component" value="Chromosome"/>
</dbReference>
<dbReference type="PANTHER" id="PTHR10334">
    <property type="entry name" value="CYSTEINE-RICH SECRETORY PROTEIN-RELATED"/>
    <property type="match status" value="1"/>
</dbReference>
<proteinExistence type="predicted"/>
<keyword evidence="4" id="KW-1185">Reference proteome</keyword>
<dbReference type="Pfam" id="PF00188">
    <property type="entry name" value="CAP"/>
    <property type="match status" value="1"/>
</dbReference>
<organism evidence="3 4">
    <name type="scientific">Paraurantiacibacter namhicola</name>
    <dbReference type="NCBI Taxonomy" id="645517"/>
    <lineage>
        <taxon>Bacteria</taxon>
        <taxon>Pseudomonadati</taxon>
        <taxon>Pseudomonadota</taxon>
        <taxon>Alphaproteobacteria</taxon>
        <taxon>Sphingomonadales</taxon>
        <taxon>Erythrobacteraceae</taxon>
        <taxon>Paraurantiacibacter</taxon>
    </lineage>
</organism>
<keyword evidence="1" id="KW-0732">Signal</keyword>
<dbReference type="AlphaFoldDB" id="A0A1C7D974"/>
<accession>A0A1C7D974</accession>
<dbReference type="SUPFAM" id="SSF55797">
    <property type="entry name" value="PR-1-like"/>
    <property type="match status" value="1"/>
</dbReference>
<dbReference type="InterPro" id="IPR014044">
    <property type="entry name" value="CAP_dom"/>
</dbReference>
<evidence type="ECO:0000313" key="4">
    <source>
        <dbReference type="Proteomes" id="UP000092698"/>
    </source>
</evidence>
<feature type="signal peptide" evidence="1">
    <location>
        <begin position="1"/>
        <end position="19"/>
    </location>
</feature>
<dbReference type="PROSITE" id="PS01010">
    <property type="entry name" value="CRISP_2"/>
    <property type="match status" value="1"/>
</dbReference>
<feature type="domain" description="SCP" evidence="2">
    <location>
        <begin position="35"/>
        <end position="174"/>
    </location>
</feature>
<name>A0A1C7D974_9SPHN</name>
<dbReference type="SMART" id="SM00198">
    <property type="entry name" value="SCP"/>
    <property type="match status" value="1"/>
</dbReference>
<dbReference type="InterPro" id="IPR001283">
    <property type="entry name" value="CRISP-related"/>
</dbReference>
<dbReference type="PROSITE" id="PS01009">
    <property type="entry name" value="CRISP_1"/>
    <property type="match status" value="1"/>
</dbReference>
<evidence type="ECO:0000313" key="3">
    <source>
        <dbReference type="EMBL" id="ANU07998.1"/>
    </source>
</evidence>
<reference evidence="3 4" key="1">
    <citation type="submission" date="2016-07" db="EMBL/GenBank/DDBJ databases">
        <title>Complete genome sequence of Altererythrobacter namhicola JCM 16345T, containing esterase-encoding genes.</title>
        <authorList>
            <person name="Cheng H."/>
            <person name="Wu Y.-H."/>
            <person name="Jian S.-L."/>
            <person name="Huo Y.-Y."/>
            <person name="Wang C.-S."/>
            <person name="Xu X.-W."/>
        </authorList>
    </citation>
    <scope>NUCLEOTIDE SEQUENCE [LARGE SCALE GENOMIC DNA]</scope>
    <source>
        <strain evidence="3 4">JCM 16345</strain>
    </source>
</reference>
<gene>
    <name evidence="3" type="ORF">A6F65_01701</name>
</gene>
<dbReference type="EMBL" id="CP016545">
    <property type="protein sequence ID" value="ANU07998.1"/>
    <property type="molecule type" value="Genomic_DNA"/>
</dbReference>
<dbReference type="KEGG" id="anh:A6F65_01701"/>
<dbReference type="RefSeq" id="WP_067787720.1">
    <property type="nucleotide sequence ID" value="NZ_CP016545.1"/>
</dbReference>
<evidence type="ECO:0000256" key="1">
    <source>
        <dbReference type="SAM" id="SignalP"/>
    </source>
</evidence>
<dbReference type="GO" id="GO:0005576">
    <property type="term" value="C:extracellular region"/>
    <property type="evidence" value="ECO:0007669"/>
    <property type="project" value="InterPro"/>
</dbReference>
<protein>
    <submittedName>
        <fullName evidence="3">Cysteine-rich secretory protein family protein</fullName>
    </submittedName>
</protein>